<feature type="region of interest" description="Disordered" evidence="1">
    <location>
        <begin position="477"/>
        <end position="520"/>
    </location>
</feature>
<reference evidence="2 3" key="1">
    <citation type="submission" date="2015-07" db="EMBL/GenBank/DDBJ databases">
        <title>Genome analysis of myxobacterium Chondromyces crocatus Cm c5 reveals a high potential for natural compound synthesis and the genetic basis for the loss of fruiting body formation.</title>
        <authorList>
            <person name="Zaburannyi N."/>
            <person name="Bunk B."/>
            <person name="Maier J."/>
            <person name="Overmann J."/>
            <person name="Mueller R."/>
        </authorList>
    </citation>
    <scope>NUCLEOTIDE SEQUENCE [LARGE SCALE GENOMIC DNA]</scope>
    <source>
        <strain evidence="2 3">Cm c5</strain>
    </source>
</reference>
<dbReference type="OrthoDB" id="5485677at2"/>
<dbReference type="AlphaFoldDB" id="A0A0K1EIC2"/>
<protein>
    <recommendedName>
        <fullName evidence="4">DUF2169 domain-containing protein</fullName>
    </recommendedName>
</protein>
<organism evidence="2 3">
    <name type="scientific">Chondromyces crocatus</name>
    <dbReference type="NCBI Taxonomy" id="52"/>
    <lineage>
        <taxon>Bacteria</taxon>
        <taxon>Pseudomonadati</taxon>
        <taxon>Myxococcota</taxon>
        <taxon>Polyangia</taxon>
        <taxon>Polyangiales</taxon>
        <taxon>Polyangiaceae</taxon>
        <taxon>Chondromyces</taxon>
    </lineage>
</organism>
<name>A0A0K1EIC2_CHOCO</name>
<evidence type="ECO:0000313" key="3">
    <source>
        <dbReference type="Proteomes" id="UP000067626"/>
    </source>
</evidence>
<dbReference type="STRING" id="52.CMC5_047620"/>
<proteinExistence type="predicted"/>
<dbReference type="KEGG" id="ccro:CMC5_047620"/>
<dbReference type="RefSeq" id="WP_050432517.1">
    <property type="nucleotide sequence ID" value="NZ_CP012159.1"/>
</dbReference>
<gene>
    <name evidence="2" type="ORF">CMC5_047620</name>
</gene>
<evidence type="ECO:0000256" key="1">
    <source>
        <dbReference type="SAM" id="MobiDB-lite"/>
    </source>
</evidence>
<evidence type="ECO:0008006" key="4">
    <source>
        <dbReference type="Google" id="ProtNLM"/>
    </source>
</evidence>
<dbReference type="Proteomes" id="UP000067626">
    <property type="component" value="Chromosome"/>
</dbReference>
<feature type="compositionally biased region" description="Basic and acidic residues" evidence="1">
    <location>
        <begin position="477"/>
        <end position="486"/>
    </location>
</feature>
<sequence length="520" mass="56977">MDKPFRRILVAEAPVRFPGERRGRLLPCRVGVLPWSVEQNWLTIVVGTCFRFEPASARRPLLLDPMAPGPFHAGPSRPERPHIDDFVPLRLAVDLTVTGHVEIMPAPSGHLQARRLEVGLGERRSVVFVHAEAPGRIPLQPSATRTPEGRAIDLGPQPCHDGSTHRFHHDAEFVLDVYQAATPPLRYALDEMTALFLRGFWGDPDELVEIALPEFEPRALVDYTQASVRRGDVRLFFDGVAVDVDRGTVDITWRGLVETTATPHLDVDRIVIGWATPDQWQGDRRDAWDDVLRELPRGGFQWAVERDDVLRGEAPPPLGREALAMARFEACGHRNAAEPELEPEVAAAVAAELAEGRWPRAEVLARHGIDDYAWGIEERAWTQYLASVREGKEGGIGAAYREAFERASEALATPAEARITPAQYVTLAARLARGEGTRALAAAGLGLGGFGRVERRFRNEASQNAVVAAELKELRAREEARHDKRGLPPPSAGTSPGDAAAGGDGVQQARGDERDGEGSA</sequence>
<feature type="compositionally biased region" description="Basic and acidic residues" evidence="1">
    <location>
        <begin position="510"/>
        <end position="520"/>
    </location>
</feature>
<accession>A0A0K1EIC2</accession>
<dbReference type="EMBL" id="CP012159">
    <property type="protein sequence ID" value="AKT40606.1"/>
    <property type="molecule type" value="Genomic_DNA"/>
</dbReference>
<evidence type="ECO:0000313" key="2">
    <source>
        <dbReference type="EMBL" id="AKT40606.1"/>
    </source>
</evidence>
<keyword evidence="3" id="KW-1185">Reference proteome</keyword>